<dbReference type="InterPro" id="IPR002347">
    <property type="entry name" value="SDR_fam"/>
</dbReference>
<dbReference type="SUPFAM" id="SSF51735">
    <property type="entry name" value="NAD(P)-binding Rossmann-fold domains"/>
    <property type="match status" value="1"/>
</dbReference>
<dbReference type="Gene3D" id="3.40.50.720">
    <property type="entry name" value="NAD(P)-binding Rossmann-like Domain"/>
    <property type="match status" value="1"/>
</dbReference>
<name>A0ABQ3UYW3_9CHLR</name>
<keyword evidence="3" id="KW-1185">Reference proteome</keyword>
<gene>
    <name evidence="2" type="ORF">KSB_65360</name>
</gene>
<dbReference type="PANTHER" id="PTHR42879">
    <property type="entry name" value="3-OXOACYL-(ACYL-CARRIER-PROTEIN) REDUCTASE"/>
    <property type="match status" value="1"/>
</dbReference>
<evidence type="ECO:0000313" key="3">
    <source>
        <dbReference type="Proteomes" id="UP000654345"/>
    </source>
</evidence>
<dbReference type="EMBL" id="BNJG01000002">
    <property type="protein sequence ID" value="GHO58061.1"/>
    <property type="molecule type" value="Genomic_DNA"/>
</dbReference>
<reference evidence="2 3" key="1">
    <citation type="journal article" date="2021" name="Int. J. Syst. Evol. Microbiol.">
        <title>Reticulibacter mediterranei gen. nov., sp. nov., within the new family Reticulibacteraceae fam. nov., and Ktedonospora formicarum gen. nov., sp. nov., Ktedonobacter robiniae sp. nov., Dictyobacter formicarum sp. nov. and Dictyobacter arantiisoli sp. nov., belonging to the class Ktedonobacteria.</title>
        <authorList>
            <person name="Yabe S."/>
            <person name="Zheng Y."/>
            <person name="Wang C.M."/>
            <person name="Sakai Y."/>
            <person name="Abe K."/>
            <person name="Yokota A."/>
            <person name="Donadio S."/>
            <person name="Cavaletti L."/>
            <person name="Monciardini P."/>
        </authorList>
    </citation>
    <scope>NUCLEOTIDE SEQUENCE [LARGE SCALE GENOMIC DNA]</scope>
    <source>
        <strain evidence="2 3">SOSP1-30</strain>
    </source>
</reference>
<dbReference type="InterPro" id="IPR050259">
    <property type="entry name" value="SDR"/>
</dbReference>
<comment type="caution">
    <text evidence="2">The sequence shown here is derived from an EMBL/GenBank/DDBJ whole genome shotgun (WGS) entry which is preliminary data.</text>
</comment>
<dbReference type="InterPro" id="IPR036291">
    <property type="entry name" value="NAD(P)-bd_dom_sf"/>
</dbReference>
<sequence length="112" mass="11980">MAHYSATKTMQLAIARSLAEIAKGTNVTVNSVLPGPTRTEGVSEFIQSLFPGEKPEVAERKFMQENRPTSLIERLIQPEEVAALVTLICSPLAGVVDGAALRAEGGLVRSVF</sequence>
<dbReference type="Proteomes" id="UP000654345">
    <property type="component" value="Unassembled WGS sequence"/>
</dbReference>
<protein>
    <submittedName>
        <fullName evidence="2">Uncharacterized protein</fullName>
    </submittedName>
</protein>
<dbReference type="Pfam" id="PF13561">
    <property type="entry name" value="adh_short_C2"/>
    <property type="match status" value="1"/>
</dbReference>
<dbReference type="PRINTS" id="PR00081">
    <property type="entry name" value="GDHRDH"/>
</dbReference>
<organism evidence="2 3">
    <name type="scientific">Ktedonobacter robiniae</name>
    <dbReference type="NCBI Taxonomy" id="2778365"/>
    <lineage>
        <taxon>Bacteria</taxon>
        <taxon>Bacillati</taxon>
        <taxon>Chloroflexota</taxon>
        <taxon>Ktedonobacteria</taxon>
        <taxon>Ktedonobacterales</taxon>
        <taxon>Ktedonobacteraceae</taxon>
        <taxon>Ktedonobacter</taxon>
    </lineage>
</organism>
<proteinExistence type="inferred from homology"/>
<dbReference type="PANTHER" id="PTHR42879:SF2">
    <property type="entry name" value="3-OXOACYL-[ACYL-CARRIER-PROTEIN] REDUCTASE FABG"/>
    <property type="match status" value="1"/>
</dbReference>
<comment type="similarity">
    <text evidence="1">Belongs to the short-chain dehydrogenases/reductases (SDR) family.</text>
</comment>
<evidence type="ECO:0000256" key="1">
    <source>
        <dbReference type="ARBA" id="ARBA00006484"/>
    </source>
</evidence>
<accession>A0ABQ3UYW3</accession>
<evidence type="ECO:0000313" key="2">
    <source>
        <dbReference type="EMBL" id="GHO58061.1"/>
    </source>
</evidence>
<dbReference type="CDD" id="cd05233">
    <property type="entry name" value="SDR_c"/>
    <property type="match status" value="1"/>
</dbReference>